<gene>
    <name evidence="1" type="ORF">CBM2586_B20098</name>
</gene>
<dbReference type="EMBL" id="OFSN01000020">
    <property type="protein sequence ID" value="SOY74510.1"/>
    <property type="molecule type" value="Genomic_DNA"/>
</dbReference>
<evidence type="ECO:0000313" key="1">
    <source>
        <dbReference type="EMBL" id="SOY74510.1"/>
    </source>
</evidence>
<protein>
    <submittedName>
        <fullName evidence="1">Uncharacterized protein</fullName>
    </submittedName>
</protein>
<proteinExistence type="predicted"/>
<organism evidence="1">
    <name type="scientific">Cupriavidus taiwanensis</name>
    <dbReference type="NCBI Taxonomy" id="164546"/>
    <lineage>
        <taxon>Bacteria</taxon>
        <taxon>Pseudomonadati</taxon>
        <taxon>Pseudomonadota</taxon>
        <taxon>Betaproteobacteria</taxon>
        <taxon>Burkholderiales</taxon>
        <taxon>Burkholderiaceae</taxon>
        <taxon>Cupriavidus</taxon>
    </lineage>
</organism>
<sequence>MGSADAEPRTTADAILLRIFLRGLFARTGEREKFNGAVHPETYSLEHLQVPAPLGRDRH</sequence>
<dbReference type="Proteomes" id="UP000257016">
    <property type="component" value="Unassembled WGS sequence"/>
</dbReference>
<dbReference type="AlphaFoldDB" id="A0A375CKL8"/>
<accession>A0A375CKL8</accession>
<name>A0A375CKL8_9BURK</name>
<comment type="caution">
    <text evidence="1">The sequence shown here is derived from an EMBL/GenBank/DDBJ whole genome shotgun (WGS) entry which is preliminary data.</text>
</comment>
<reference evidence="1" key="1">
    <citation type="submission" date="2018-01" db="EMBL/GenBank/DDBJ databases">
        <authorList>
            <person name="Clerissi C."/>
        </authorList>
    </citation>
    <scope>NUCLEOTIDE SEQUENCE</scope>
    <source>
        <strain evidence="1">Cupriavidus taiwanensis LMG 19430</strain>
    </source>
</reference>